<dbReference type="AlphaFoldDB" id="A0A8T1UA86"/>
<gene>
    <name evidence="1" type="ORF">JG687_00009802</name>
</gene>
<organism evidence="1 2">
    <name type="scientific">Phytophthora cactorum</name>
    <dbReference type="NCBI Taxonomy" id="29920"/>
    <lineage>
        <taxon>Eukaryota</taxon>
        <taxon>Sar</taxon>
        <taxon>Stramenopiles</taxon>
        <taxon>Oomycota</taxon>
        <taxon>Peronosporomycetes</taxon>
        <taxon>Peronosporales</taxon>
        <taxon>Peronosporaceae</taxon>
        <taxon>Phytophthora</taxon>
    </lineage>
</organism>
<evidence type="ECO:0000313" key="1">
    <source>
        <dbReference type="EMBL" id="KAG6957731.1"/>
    </source>
</evidence>
<protein>
    <submittedName>
        <fullName evidence="1">Uncharacterized protein</fullName>
    </submittedName>
</protein>
<evidence type="ECO:0000313" key="2">
    <source>
        <dbReference type="Proteomes" id="UP000688947"/>
    </source>
</evidence>
<dbReference type="Proteomes" id="UP000688947">
    <property type="component" value="Unassembled WGS sequence"/>
</dbReference>
<sequence length="120" mass="13717">MRLEYHDDKPAASLTRSEQVRSGNFSFCTVPTAETSVYKPRRLIFAVKRSFDRLPSARIDKCFVTKAMQTIISHGGDNNYKLPRVRKEHIRGSSMPRSLLIEEAAVDYGFSQLDYSQLKS</sequence>
<name>A0A8T1UA86_9STRA</name>
<reference evidence="1" key="1">
    <citation type="submission" date="2021-01" db="EMBL/GenBank/DDBJ databases">
        <title>Phytophthora aleatoria, a newly-described species from Pinus radiata is distinct from Phytophthora cactorum isolates based on comparative genomics.</title>
        <authorList>
            <person name="Mcdougal R."/>
            <person name="Panda P."/>
            <person name="Williams N."/>
            <person name="Studholme D.J."/>
        </authorList>
    </citation>
    <scope>NUCLEOTIDE SEQUENCE</scope>
    <source>
        <strain evidence="1">NZFS 3830</strain>
    </source>
</reference>
<dbReference type="OrthoDB" id="10622373at2759"/>
<accession>A0A8T1UA86</accession>
<dbReference type="EMBL" id="JAENGZ010000526">
    <property type="protein sequence ID" value="KAG6957731.1"/>
    <property type="molecule type" value="Genomic_DNA"/>
</dbReference>
<proteinExistence type="predicted"/>
<comment type="caution">
    <text evidence="1">The sequence shown here is derived from an EMBL/GenBank/DDBJ whole genome shotgun (WGS) entry which is preliminary data.</text>
</comment>